<proteinExistence type="predicted"/>
<dbReference type="Proteomes" id="UP001596356">
    <property type="component" value="Unassembled WGS sequence"/>
</dbReference>
<gene>
    <name evidence="1" type="ORF">ACFQBT_01735</name>
</gene>
<keyword evidence="2" id="KW-1185">Reference proteome</keyword>
<reference evidence="2" key="1">
    <citation type="journal article" date="2019" name="Int. J. Syst. Evol. Microbiol.">
        <title>The Global Catalogue of Microorganisms (GCM) 10K type strain sequencing project: providing services to taxonomists for standard genome sequencing and annotation.</title>
        <authorList>
            <consortium name="The Broad Institute Genomics Platform"/>
            <consortium name="The Broad Institute Genome Sequencing Center for Infectious Disease"/>
            <person name="Wu L."/>
            <person name="Ma J."/>
        </authorList>
    </citation>
    <scope>NUCLEOTIDE SEQUENCE [LARGE SCALE GENOMIC DNA]</scope>
    <source>
        <strain evidence="2">NBRC 106593</strain>
    </source>
</reference>
<sequence>MVTAELAAVLPAIVFVLAVALNAVAIGIDQIRCVDAARMAARSASRGDSPAQISDIGRRAAPGGATVLLRPVADAVEVTVSTQPPGPFGWLIGNHRLSGSVIAPLERSP</sequence>
<dbReference type="RefSeq" id="WP_377820110.1">
    <property type="nucleotide sequence ID" value="NZ_JBHSWJ010000002.1"/>
</dbReference>
<accession>A0ABW2APM0</accession>
<evidence type="ECO:0000313" key="2">
    <source>
        <dbReference type="Proteomes" id="UP001596356"/>
    </source>
</evidence>
<dbReference type="EMBL" id="JBHSWJ010000002">
    <property type="protein sequence ID" value="MFC6712639.1"/>
    <property type="molecule type" value="Genomic_DNA"/>
</dbReference>
<comment type="caution">
    <text evidence="1">The sequence shown here is derived from an EMBL/GenBank/DDBJ whole genome shotgun (WGS) entry which is preliminary data.</text>
</comment>
<name>A0ABW2APM0_9MICO</name>
<evidence type="ECO:0000313" key="1">
    <source>
        <dbReference type="EMBL" id="MFC6712639.1"/>
    </source>
</evidence>
<dbReference type="InterPro" id="IPR049790">
    <property type="entry name" value="Rv3655c/TadE"/>
</dbReference>
<dbReference type="NCBIfam" id="NF041390">
    <property type="entry name" value="TadE_Rv3655c"/>
    <property type="match status" value="1"/>
</dbReference>
<protein>
    <submittedName>
        <fullName evidence="1">TadE family type IV pilus minor pilin</fullName>
    </submittedName>
</protein>
<organism evidence="1 2">
    <name type="scientific">Branchiibius cervicis</name>
    <dbReference type="NCBI Taxonomy" id="908252"/>
    <lineage>
        <taxon>Bacteria</taxon>
        <taxon>Bacillati</taxon>
        <taxon>Actinomycetota</taxon>
        <taxon>Actinomycetes</taxon>
        <taxon>Micrococcales</taxon>
        <taxon>Dermacoccaceae</taxon>
        <taxon>Branchiibius</taxon>
    </lineage>
</organism>